<accession>A0ABW8D9R3</accession>
<gene>
    <name evidence="1" type="ORF">ACD661_12865</name>
</gene>
<dbReference type="InterPro" id="IPR032466">
    <property type="entry name" value="Metal_Hydrolase"/>
</dbReference>
<dbReference type="EMBL" id="JBGORX010000006">
    <property type="protein sequence ID" value="MFJ1269451.1"/>
    <property type="molecule type" value="Genomic_DNA"/>
</dbReference>
<dbReference type="Proteomes" id="UP001615550">
    <property type="component" value="Unassembled WGS sequence"/>
</dbReference>
<dbReference type="RefSeq" id="WP_400188272.1">
    <property type="nucleotide sequence ID" value="NZ_JBGORX010000006.1"/>
</dbReference>
<name>A0ABW8D9R3_9GAMM</name>
<dbReference type="InterPro" id="IPR046249">
    <property type="entry name" value="DUF6282"/>
</dbReference>
<organism evidence="1 2">
    <name type="scientific">Legionella lytica</name>
    <dbReference type="NCBI Taxonomy" id="96232"/>
    <lineage>
        <taxon>Bacteria</taxon>
        <taxon>Pseudomonadati</taxon>
        <taxon>Pseudomonadota</taxon>
        <taxon>Gammaproteobacteria</taxon>
        <taxon>Legionellales</taxon>
        <taxon>Legionellaceae</taxon>
        <taxon>Legionella</taxon>
    </lineage>
</organism>
<comment type="caution">
    <text evidence="1">The sequence shown here is derived from an EMBL/GenBank/DDBJ whole genome shotgun (WGS) entry which is preliminary data.</text>
</comment>
<protein>
    <submittedName>
        <fullName evidence="1">DUF6282 family protein</fullName>
    </submittedName>
</protein>
<proteinExistence type="predicted"/>
<keyword evidence="2" id="KW-1185">Reference proteome</keyword>
<dbReference type="Pfam" id="PF19799">
    <property type="entry name" value="DUF6282"/>
    <property type="match status" value="1"/>
</dbReference>
<dbReference type="SUPFAM" id="SSF51556">
    <property type="entry name" value="Metallo-dependent hydrolases"/>
    <property type="match status" value="1"/>
</dbReference>
<reference evidence="1 2" key="1">
    <citation type="submission" date="2024-08" db="EMBL/GenBank/DDBJ databases">
        <title>Draft Genome Sequence of Legionella lytica strain DSB2004, Isolated From a Fire Sprinkler System.</title>
        <authorList>
            <person name="Everhart A.D."/>
            <person name="Kidane D.T."/>
            <person name="Farone A.L."/>
            <person name="Farone M.B."/>
        </authorList>
    </citation>
    <scope>NUCLEOTIDE SEQUENCE [LARGE SCALE GENOMIC DNA]</scope>
    <source>
        <strain evidence="1 2">DSB2004</strain>
    </source>
</reference>
<sequence length="285" mass="32177">MNTLADYQFIDIHYHASPDLYARRWNALQAGKIYQSLHGAVFLTSHLGATSIQATLAQQQGLPVFPSLILNQLAGGIDYRAIMQALNEYQPLIPSKLLVHFPTITGRNYPSKLSRQLSYPHLSPFSQRGETLFNSEQQLGQNVIDILKMANDYPIILTTGHASKEEVYSVVDACIRYNVPALILNQPAHPLVNLKAPALKELAQNEFVWIEQTALTYLLGHQDKEDFSAVLQTIPQVIYSSDLGQTTQMDIKDWVRFSAELFSELQLSEQRKNELLRDNVIKLLS</sequence>
<dbReference type="PIRSF" id="PIRSF021898">
    <property type="entry name" value="UCP021898"/>
    <property type="match status" value="1"/>
</dbReference>
<evidence type="ECO:0000313" key="1">
    <source>
        <dbReference type="EMBL" id="MFJ1269451.1"/>
    </source>
</evidence>
<evidence type="ECO:0000313" key="2">
    <source>
        <dbReference type="Proteomes" id="UP001615550"/>
    </source>
</evidence>
<dbReference type="InterPro" id="IPR016797">
    <property type="entry name" value="UCP021898"/>
</dbReference>